<dbReference type="SMART" id="SM00108">
    <property type="entry name" value="B_lectin"/>
    <property type="match status" value="1"/>
</dbReference>
<keyword evidence="14" id="KW-1015">Disulfide bond</keyword>
<dbReference type="Pfam" id="PF00069">
    <property type="entry name" value="Pkinase"/>
    <property type="match status" value="1"/>
</dbReference>
<dbReference type="InterPro" id="IPR017441">
    <property type="entry name" value="Protein_kinase_ATP_BS"/>
</dbReference>
<comment type="catalytic activity">
    <reaction evidence="17 19">
        <text>L-threonyl-[protein] + ATP = O-phospho-L-threonyl-[protein] + ADP + H(+)</text>
        <dbReference type="Rhea" id="RHEA:46608"/>
        <dbReference type="Rhea" id="RHEA-COMP:11060"/>
        <dbReference type="Rhea" id="RHEA-COMP:11605"/>
        <dbReference type="ChEBI" id="CHEBI:15378"/>
        <dbReference type="ChEBI" id="CHEBI:30013"/>
        <dbReference type="ChEBI" id="CHEBI:30616"/>
        <dbReference type="ChEBI" id="CHEBI:61977"/>
        <dbReference type="ChEBI" id="CHEBI:456216"/>
        <dbReference type="EC" id="2.7.11.1"/>
    </reaction>
</comment>
<dbReference type="InterPro" id="IPR003609">
    <property type="entry name" value="Pan_app"/>
</dbReference>
<feature type="domain" description="Apple" evidence="25">
    <location>
        <begin position="347"/>
        <end position="427"/>
    </location>
</feature>
<keyword evidence="16" id="KW-0325">Glycoprotein</keyword>
<evidence type="ECO:0000256" key="17">
    <source>
        <dbReference type="ARBA" id="ARBA00047899"/>
    </source>
</evidence>
<feature type="domain" description="Protein kinase" evidence="23">
    <location>
        <begin position="510"/>
        <end position="794"/>
    </location>
</feature>
<dbReference type="CDD" id="cd01098">
    <property type="entry name" value="PAN_AP_plant"/>
    <property type="match status" value="1"/>
</dbReference>
<keyword evidence="9 19" id="KW-0547">Nucleotide-binding</keyword>
<keyword evidence="8" id="KW-0430">Lectin</keyword>
<dbReference type="PROSITE" id="PS50927">
    <property type="entry name" value="BULB_LECTIN"/>
    <property type="match status" value="1"/>
</dbReference>
<dbReference type="PROSITE" id="PS00107">
    <property type="entry name" value="PROTEIN_KINASE_ATP"/>
    <property type="match status" value="1"/>
</dbReference>
<reference evidence="26" key="1">
    <citation type="submission" date="2016-11" db="EMBL/GenBank/DDBJ databases">
        <title>The genome of Nicotiana attenuata.</title>
        <authorList>
            <person name="Xu S."/>
            <person name="Brockmoeller T."/>
            <person name="Gaquerel E."/>
            <person name="Navarro A."/>
            <person name="Kuhl H."/>
            <person name="Gase K."/>
            <person name="Ling Z."/>
            <person name="Zhou W."/>
            <person name="Kreitzer C."/>
            <person name="Stanke M."/>
            <person name="Tang H."/>
            <person name="Lyons E."/>
            <person name="Pandey P."/>
            <person name="Pandey S.P."/>
            <person name="Timmermann B."/>
            <person name="Baldwin I.T."/>
        </authorList>
    </citation>
    <scope>NUCLEOTIDE SEQUENCE [LARGE SCALE GENOMIC DNA]</scope>
    <source>
        <strain evidence="26">UT</strain>
    </source>
</reference>
<comment type="catalytic activity">
    <reaction evidence="18 19">
        <text>L-seryl-[protein] + ATP = O-phospho-L-seryl-[protein] + ADP + H(+)</text>
        <dbReference type="Rhea" id="RHEA:17989"/>
        <dbReference type="Rhea" id="RHEA-COMP:9863"/>
        <dbReference type="Rhea" id="RHEA-COMP:11604"/>
        <dbReference type="ChEBI" id="CHEBI:15378"/>
        <dbReference type="ChEBI" id="CHEBI:29999"/>
        <dbReference type="ChEBI" id="CHEBI:30616"/>
        <dbReference type="ChEBI" id="CHEBI:83421"/>
        <dbReference type="ChEBI" id="CHEBI:456216"/>
        <dbReference type="EC" id="2.7.11.1"/>
    </reaction>
</comment>
<proteinExistence type="inferred from homology"/>
<evidence type="ECO:0000259" key="25">
    <source>
        <dbReference type="PROSITE" id="PS50948"/>
    </source>
</evidence>
<dbReference type="SUPFAM" id="SSF56112">
    <property type="entry name" value="Protein kinase-like (PK-like)"/>
    <property type="match status" value="1"/>
</dbReference>
<dbReference type="EMBL" id="MJEQ01037192">
    <property type="protein sequence ID" value="OIS97538.1"/>
    <property type="molecule type" value="Genomic_DNA"/>
</dbReference>
<keyword evidence="12 21" id="KW-1133">Transmembrane helix</keyword>
<evidence type="ECO:0000256" key="4">
    <source>
        <dbReference type="ARBA" id="ARBA00022553"/>
    </source>
</evidence>
<feature type="transmembrane region" description="Helical" evidence="21">
    <location>
        <begin position="454"/>
        <end position="477"/>
    </location>
</feature>
<dbReference type="FunFam" id="3.30.200.20:FF:000178">
    <property type="entry name" value="serine/threonine-protein kinase PBS1-like"/>
    <property type="match status" value="1"/>
</dbReference>
<evidence type="ECO:0000259" key="23">
    <source>
        <dbReference type="PROSITE" id="PS50011"/>
    </source>
</evidence>
<evidence type="ECO:0000256" key="7">
    <source>
        <dbReference type="ARBA" id="ARBA00022729"/>
    </source>
</evidence>
<dbReference type="Gene3D" id="1.10.510.10">
    <property type="entry name" value="Transferase(Phosphotransferase) domain 1"/>
    <property type="match status" value="1"/>
</dbReference>
<evidence type="ECO:0000256" key="14">
    <source>
        <dbReference type="ARBA" id="ARBA00023157"/>
    </source>
</evidence>
<dbReference type="FunFam" id="2.90.10.30:FF:000003">
    <property type="entry name" value="Os04g0303100 protein"/>
    <property type="match status" value="1"/>
</dbReference>
<keyword evidence="15" id="KW-0675">Receptor</keyword>
<dbReference type="InterPro" id="IPR036426">
    <property type="entry name" value="Bulb-type_lectin_dom_sf"/>
</dbReference>
<dbReference type="PANTHER" id="PTHR47976:SF30">
    <property type="entry name" value="RECEPTOR-LIKE SERINE_THREONINE-PROTEIN KINASE"/>
    <property type="match status" value="1"/>
</dbReference>
<dbReference type="Pfam" id="PF01453">
    <property type="entry name" value="B_lectin"/>
    <property type="match status" value="1"/>
</dbReference>
<dbReference type="SUPFAM" id="SSF51110">
    <property type="entry name" value="alpha-D-mannose-specific plant lectins"/>
    <property type="match status" value="1"/>
</dbReference>
<keyword evidence="2 19" id="KW-0723">Serine/threonine-protein kinase</keyword>
<dbReference type="GO" id="GO:0030246">
    <property type="term" value="F:carbohydrate binding"/>
    <property type="evidence" value="ECO:0007669"/>
    <property type="project" value="UniProtKB-KW"/>
</dbReference>
<dbReference type="Gene3D" id="2.90.10.30">
    <property type="match status" value="1"/>
</dbReference>
<dbReference type="GO" id="GO:0004674">
    <property type="term" value="F:protein serine/threonine kinase activity"/>
    <property type="evidence" value="ECO:0007669"/>
    <property type="project" value="UniProtKB-KW"/>
</dbReference>
<dbReference type="InterPro" id="IPR001480">
    <property type="entry name" value="Bulb-type_lectin_dom"/>
</dbReference>
<dbReference type="CDD" id="cd00028">
    <property type="entry name" value="B_lectin"/>
    <property type="match status" value="1"/>
</dbReference>
<evidence type="ECO:0000256" key="18">
    <source>
        <dbReference type="ARBA" id="ARBA00048679"/>
    </source>
</evidence>
<keyword evidence="27" id="KW-1185">Reference proteome</keyword>
<keyword evidence="13 21" id="KW-0472">Membrane</keyword>
<dbReference type="OMA" id="ATNWTEG"/>
<keyword evidence="6 21" id="KW-0812">Transmembrane</keyword>
<evidence type="ECO:0000256" key="19">
    <source>
        <dbReference type="PIRNR" id="PIRNR000641"/>
    </source>
</evidence>
<keyword evidence="7 22" id="KW-0732">Signal</keyword>
<evidence type="ECO:0000256" key="12">
    <source>
        <dbReference type="ARBA" id="ARBA00022989"/>
    </source>
</evidence>
<evidence type="ECO:0000313" key="26">
    <source>
        <dbReference type="EMBL" id="OIS97538.1"/>
    </source>
</evidence>
<organism evidence="26 27">
    <name type="scientific">Nicotiana attenuata</name>
    <name type="common">Coyote tobacco</name>
    <dbReference type="NCBI Taxonomy" id="49451"/>
    <lineage>
        <taxon>Eukaryota</taxon>
        <taxon>Viridiplantae</taxon>
        <taxon>Streptophyta</taxon>
        <taxon>Embryophyta</taxon>
        <taxon>Tracheophyta</taxon>
        <taxon>Spermatophyta</taxon>
        <taxon>Magnoliopsida</taxon>
        <taxon>eudicotyledons</taxon>
        <taxon>Gunneridae</taxon>
        <taxon>Pentapetalae</taxon>
        <taxon>asterids</taxon>
        <taxon>lamiids</taxon>
        <taxon>Solanales</taxon>
        <taxon>Solanaceae</taxon>
        <taxon>Nicotianoideae</taxon>
        <taxon>Nicotianeae</taxon>
        <taxon>Nicotiana</taxon>
    </lineage>
</organism>
<comment type="similarity">
    <text evidence="19">Belongs to the protein kinase superfamily. Ser/Thr protein kinase family.</text>
</comment>
<dbReference type="Gramene" id="OIS97538">
    <property type="protein sequence ID" value="OIS97538"/>
    <property type="gene ID" value="A4A49_30972"/>
</dbReference>
<dbReference type="InterPro" id="IPR011009">
    <property type="entry name" value="Kinase-like_dom_sf"/>
</dbReference>
<evidence type="ECO:0000256" key="10">
    <source>
        <dbReference type="ARBA" id="ARBA00022777"/>
    </source>
</evidence>
<dbReference type="PROSITE" id="PS50948">
    <property type="entry name" value="PAN"/>
    <property type="match status" value="1"/>
</dbReference>
<dbReference type="PANTHER" id="PTHR47976">
    <property type="entry name" value="G-TYPE LECTIN S-RECEPTOR-LIKE SERINE/THREONINE-PROTEIN KINASE SD2-5"/>
    <property type="match status" value="1"/>
</dbReference>
<evidence type="ECO:0000256" key="1">
    <source>
        <dbReference type="ARBA" id="ARBA00004479"/>
    </source>
</evidence>
<dbReference type="SMR" id="A0A1J6IF17"/>
<evidence type="ECO:0000256" key="3">
    <source>
        <dbReference type="ARBA" id="ARBA00022536"/>
    </source>
</evidence>
<keyword evidence="10 19" id="KW-0418">Kinase</keyword>
<evidence type="ECO:0000256" key="21">
    <source>
        <dbReference type="SAM" id="Phobius"/>
    </source>
</evidence>
<comment type="subcellular location">
    <subcellularLocation>
        <location evidence="1">Membrane</location>
        <topology evidence="1">Single-pass type I membrane protein</topology>
    </subcellularLocation>
</comment>
<dbReference type="SMART" id="SM00220">
    <property type="entry name" value="S_TKc"/>
    <property type="match status" value="1"/>
</dbReference>
<feature type="signal peptide" evidence="22">
    <location>
        <begin position="1"/>
        <end position="22"/>
    </location>
</feature>
<evidence type="ECO:0000256" key="22">
    <source>
        <dbReference type="SAM" id="SignalP"/>
    </source>
</evidence>
<dbReference type="EC" id="2.7.11.1" evidence="19"/>
<sequence length="845" mass="94892">MAVSWIFSFLFPLFCYFHSVTSQLLHFSTANLSTTWINSYLPLTVNFDDGSQVTPILSSGPSYACGFYCNGNCETYIFAIFIVYTGFPQVVWSANRNNPVRINAILQLTLGGNLVLRDADGTLVWSTNTNEKSVAGLKLTHLGNLVLFDVNNVTVWQSFDHPTDSLVLGQKLVSGQKLTASVSATNWTEGGLFSFSATNNGLIAFVESSPPQTYFESSIIGLNDSEASNYVMYLNGSLYLFTNSNDSLNPRILVSVPSESSIQYLKLEFDGRLKVYEFQDPYWKEVNDLVTGLYGECGYPMVCGRYGICSNEQCSCPISSSDSTNYFRQINDRQPNLGCSEITKMTCNDSKNHRYLELNDVNYFAFSADIIDTDMTTCKNACLRNCSCKAAFFRYGSNSSSGECYLPSEIFSLMNNEKDKTRYNSSAFVKVQNVKVQNETQPAVATRKRRVNGAIVGSVTGISILGIIIGCILFIFWKKRREDEVEEHYLDNMPGMPVRFSYDDLKSATENFSKKLGEGGFGSVFRGTLKDDTKIAVKCLDGIGKAKKSFLAEVETIGSIHHLSLVQLIGFCAEKSHRLLVYEFMSNGSLDKWIYPGNQEIVLDWKCRKKIIHDIAKGLAYLHDECRQKILHLDIKPQNILLDEKYDAKLSDFGLSKLIDRTQSKVVTTMRGTPGYLAPEWLNAVITEKVDVYSFGVVVLEILCGRKNFEPSEPEEQRLLMSLLKRKAEEGRLVDLIDKRSEDMQLYKEEVVDTMQVAAWCLQRDYTKRPSMSIVVMVIEGAVDVEKSLDYNFLMPQTISDINIIDSAPLLPSILSGPRTYLNGLQLRWSLKRMICTNTTLSCLS</sequence>
<evidence type="ECO:0000256" key="20">
    <source>
        <dbReference type="PROSITE-ProRule" id="PRU10141"/>
    </source>
</evidence>
<keyword evidence="3" id="KW-0245">EGF-like domain</keyword>
<evidence type="ECO:0000256" key="5">
    <source>
        <dbReference type="ARBA" id="ARBA00022679"/>
    </source>
</evidence>
<feature type="binding site" evidence="20">
    <location>
        <position position="538"/>
    </location>
    <ligand>
        <name>ATP</name>
        <dbReference type="ChEBI" id="CHEBI:30616"/>
    </ligand>
</feature>
<dbReference type="PIRSF" id="PIRSF000641">
    <property type="entry name" value="SRK"/>
    <property type="match status" value="1"/>
</dbReference>
<evidence type="ECO:0000256" key="11">
    <source>
        <dbReference type="ARBA" id="ARBA00022840"/>
    </source>
</evidence>
<dbReference type="InterPro" id="IPR051343">
    <property type="entry name" value="G-type_lectin_kinases/EP1-like"/>
</dbReference>
<name>A0A1J6IF17_NICAT</name>
<dbReference type="InterPro" id="IPR008271">
    <property type="entry name" value="Ser/Thr_kinase_AS"/>
</dbReference>
<evidence type="ECO:0000313" key="27">
    <source>
        <dbReference type="Proteomes" id="UP000187609"/>
    </source>
</evidence>
<evidence type="ECO:0000256" key="2">
    <source>
        <dbReference type="ARBA" id="ARBA00022527"/>
    </source>
</evidence>
<evidence type="ECO:0000256" key="15">
    <source>
        <dbReference type="ARBA" id="ARBA00023170"/>
    </source>
</evidence>
<dbReference type="GO" id="GO:0005524">
    <property type="term" value="F:ATP binding"/>
    <property type="evidence" value="ECO:0007669"/>
    <property type="project" value="UniProtKB-UniRule"/>
</dbReference>
<dbReference type="InterPro" id="IPR000719">
    <property type="entry name" value="Prot_kinase_dom"/>
</dbReference>
<gene>
    <name evidence="26" type="primary">SD25_2</name>
    <name evidence="26" type="ORF">A4A49_30972</name>
</gene>
<evidence type="ECO:0000256" key="8">
    <source>
        <dbReference type="ARBA" id="ARBA00022734"/>
    </source>
</evidence>
<evidence type="ECO:0000256" key="13">
    <source>
        <dbReference type="ARBA" id="ARBA00023136"/>
    </source>
</evidence>
<dbReference type="AlphaFoldDB" id="A0A1J6IF17"/>
<protein>
    <recommendedName>
        <fullName evidence="19">Receptor-like serine/threonine-protein kinase</fullName>
        <ecNumber evidence="19">2.7.11.1</ecNumber>
    </recommendedName>
</protein>
<evidence type="ECO:0000256" key="6">
    <source>
        <dbReference type="ARBA" id="ARBA00022692"/>
    </source>
</evidence>
<evidence type="ECO:0000256" key="9">
    <source>
        <dbReference type="ARBA" id="ARBA00022741"/>
    </source>
</evidence>
<dbReference type="FunFam" id="1.10.510.10:FF:000248">
    <property type="entry name" value="S-receptor-like kinase 5"/>
    <property type="match status" value="1"/>
</dbReference>
<dbReference type="InterPro" id="IPR024171">
    <property type="entry name" value="SRK-like_kinase"/>
</dbReference>
<keyword evidence="4" id="KW-0597">Phosphoprotein</keyword>
<dbReference type="Gene3D" id="3.30.200.20">
    <property type="entry name" value="Phosphorylase Kinase, domain 1"/>
    <property type="match status" value="1"/>
</dbReference>
<evidence type="ECO:0000256" key="16">
    <source>
        <dbReference type="ARBA" id="ARBA00023180"/>
    </source>
</evidence>
<dbReference type="PROSITE" id="PS50011">
    <property type="entry name" value="PROTEIN_KINASE_DOM"/>
    <property type="match status" value="1"/>
</dbReference>
<dbReference type="GO" id="GO:0106310">
    <property type="term" value="F:protein serine kinase activity"/>
    <property type="evidence" value="ECO:0007669"/>
    <property type="project" value="RHEA"/>
</dbReference>
<dbReference type="Proteomes" id="UP000187609">
    <property type="component" value="Unassembled WGS sequence"/>
</dbReference>
<keyword evidence="11 19" id="KW-0067">ATP-binding</keyword>
<evidence type="ECO:0000259" key="24">
    <source>
        <dbReference type="PROSITE" id="PS50927"/>
    </source>
</evidence>
<comment type="caution">
    <text evidence="26">The sequence shown here is derived from an EMBL/GenBank/DDBJ whole genome shotgun (WGS) entry which is preliminary data.</text>
</comment>
<dbReference type="GO" id="GO:0016020">
    <property type="term" value="C:membrane"/>
    <property type="evidence" value="ECO:0007669"/>
    <property type="project" value="UniProtKB-SubCell"/>
</dbReference>
<feature type="domain" description="Bulb-type lectin" evidence="24">
    <location>
        <begin position="42"/>
        <end position="160"/>
    </location>
</feature>
<keyword evidence="5 19" id="KW-0808">Transferase</keyword>
<accession>A0A1J6IF17</accession>
<feature type="chain" id="PRO_5012001064" description="Receptor-like serine/threonine-protein kinase" evidence="22">
    <location>
        <begin position="23"/>
        <end position="845"/>
    </location>
</feature>
<dbReference type="PROSITE" id="PS00108">
    <property type="entry name" value="PROTEIN_KINASE_ST"/>
    <property type="match status" value="1"/>
</dbReference>